<evidence type="ECO:0000313" key="1">
    <source>
        <dbReference type="EMBL" id="KIO51897.1"/>
    </source>
</evidence>
<proteinExistence type="predicted"/>
<comment type="caution">
    <text evidence="1">The sequence shown here is derived from an EMBL/GenBank/DDBJ whole genome shotgun (WGS) entry which is preliminary data.</text>
</comment>
<accession>A0A0D0F1H3</accession>
<dbReference type="AlphaFoldDB" id="A0A0D0F1H3"/>
<organism evidence="1 2">
    <name type="scientific">Flavobacterium hibernum</name>
    <dbReference type="NCBI Taxonomy" id="37752"/>
    <lineage>
        <taxon>Bacteria</taxon>
        <taxon>Pseudomonadati</taxon>
        <taxon>Bacteroidota</taxon>
        <taxon>Flavobacteriia</taxon>
        <taxon>Flavobacteriales</taxon>
        <taxon>Flavobacteriaceae</taxon>
        <taxon>Flavobacterium</taxon>
    </lineage>
</organism>
<sequence length="40" mass="4463">MILEAAFLYVKPNLATQFEADFANASQYIASIDGYLGHRL</sequence>
<keyword evidence="1" id="KW-0503">Monooxygenase</keyword>
<dbReference type="Proteomes" id="UP000032061">
    <property type="component" value="Unassembled WGS sequence"/>
</dbReference>
<evidence type="ECO:0000313" key="2">
    <source>
        <dbReference type="Proteomes" id="UP000032061"/>
    </source>
</evidence>
<gene>
    <name evidence="1" type="ORF">IW18_14845</name>
</gene>
<keyword evidence="1" id="KW-0560">Oxidoreductase</keyword>
<dbReference type="GO" id="GO:0004497">
    <property type="term" value="F:monooxygenase activity"/>
    <property type="evidence" value="ECO:0007669"/>
    <property type="project" value="UniProtKB-KW"/>
</dbReference>
<dbReference type="InterPro" id="IPR011008">
    <property type="entry name" value="Dimeric_a/b-barrel"/>
</dbReference>
<dbReference type="EMBL" id="JPRK01000012">
    <property type="protein sequence ID" value="KIO51897.1"/>
    <property type="molecule type" value="Genomic_DNA"/>
</dbReference>
<protein>
    <submittedName>
        <fullName evidence="1">Antibiotic biosynthesis monooxygenase</fullName>
    </submittedName>
</protein>
<name>A0A0D0F1H3_9FLAO</name>
<reference evidence="1 2" key="1">
    <citation type="submission" date="2015-01" db="EMBL/GenBank/DDBJ databases">
        <title>Genome of Flavobacterium hibernum DSM 12611.</title>
        <authorList>
            <person name="Stropko S.J."/>
            <person name="Pipes S.E."/>
            <person name="Newman J.D."/>
        </authorList>
    </citation>
    <scope>NUCLEOTIDE SEQUENCE [LARGE SCALE GENOMIC DNA]</scope>
    <source>
        <strain evidence="1 2">DSM 12611</strain>
    </source>
</reference>
<feature type="non-terminal residue" evidence="1">
    <location>
        <position position="40"/>
    </location>
</feature>
<dbReference type="SUPFAM" id="SSF54909">
    <property type="entry name" value="Dimeric alpha+beta barrel"/>
    <property type="match status" value="1"/>
</dbReference>